<name>A0ABT6AEY3_9ACTN</name>
<evidence type="ECO:0000313" key="2">
    <source>
        <dbReference type="EMBL" id="MDF3303197.1"/>
    </source>
</evidence>
<dbReference type="EMBL" id="JARJBB010000048">
    <property type="protein sequence ID" value="MDF3303197.1"/>
    <property type="molecule type" value="Genomic_DNA"/>
</dbReference>
<feature type="region of interest" description="Disordered" evidence="1">
    <location>
        <begin position="223"/>
        <end position="249"/>
    </location>
</feature>
<sequence>MLYDDRGAFAQRLIREITLRLLDSAISASSLAVATTSGTAAYRSVSAHHGHYVRLAAGLAAAFTGGVITDGLLDVVTARARRRLNGRDPSEPQAHRAAMIENSRPVPHKTGKKNAAAGLRASSVDDGQLPLVAAPRESEDGGVASEGERTAGVPDKSPFAPGDEEEDIVASPSSAGDHEVVLQALFTKADAVRYAIEVLDSTHTPKIVKWLKGHGRDVNRGQAHKITKAEAAKRQKSRTRMVTTATPPR</sequence>
<accession>A0ABT6AEY3</accession>
<comment type="caution">
    <text evidence="2">The sequence shown here is derived from an EMBL/GenBank/DDBJ whole genome shotgun (WGS) entry which is preliminary data.</text>
</comment>
<feature type="region of interest" description="Disordered" evidence="1">
    <location>
        <begin position="134"/>
        <end position="175"/>
    </location>
</feature>
<reference evidence="2 3" key="1">
    <citation type="submission" date="2023-03" db="EMBL/GenBank/DDBJ databases">
        <title>Draft genome sequence of Streptomyces sp. K1PA1 isolated from peat swamp forest in Thailand.</title>
        <authorList>
            <person name="Klaysubun C."/>
            <person name="Duangmal K."/>
        </authorList>
    </citation>
    <scope>NUCLEOTIDE SEQUENCE [LARGE SCALE GENOMIC DNA]</scope>
    <source>
        <strain evidence="2 3">K1PA1</strain>
    </source>
</reference>
<dbReference type="Proteomes" id="UP001221150">
    <property type="component" value="Unassembled WGS sequence"/>
</dbReference>
<keyword evidence="3" id="KW-1185">Reference proteome</keyword>
<organism evidence="2 3">
    <name type="scientific">Streptomyces tropicalis</name>
    <dbReference type="NCBI Taxonomy" id="3034234"/>
    <lineage>
        <taxon>Bacteria</taxon>
        <taxon>Bacillati</taxon>
        <taxon>Actinomycetota</taxon>
        <taxon>Actinomycetes</taxon>
        <taxon>Kitasatosporales</taxon>
        <taxon>Streptomycetaceae</taxon>
        <taxon>Streptomyces</taxon>
    </lineage>
</organism>
<feature type="compositionally biased region" description="Basic and acidic residues" evidence="1">
    <location>
        <begin position="85"/>
        <end position="94"/>
    </location>
</feature>
<proteinExistence type="predicted"/>
<evidence type="ECO:0000313" key="3">
    <source>
        <dbReference type="Proteomes" id="UP001221150"/>
    </source>
</evidence>
<protein>
    <submittedName>
        <fullName evidence="2">Uncharacterized protein</fullName>
    </submittedName>
</protein>
<gene>
    <name evidence="2" type="ORF">P3H78_32250</name>
</gene>
<feature type="region of interest" description="Disordered" evidence="1">
    <location>
        <begin position="84"/>
        <end position="120"/>
    </location>
</feature>
<evidence type="ECO:0000256" key="1">
    <source>
        <dbReference type="SAM" id="MobiDB-lite"/>
    </source>
</evidence>
<feature type="compositionally biased region" description="Polar residues" evidence="1">
    <location>
        <begin position="240"/>
        <end position="249"/>
    </location>
</feature>
<dbReference type="RefSeq" id="WP_276112736.1">
    <property type="nucleotide sequence ID" value="NZ_JARJBB010000048.1"/>
</dbReference>